<dbReference type="InterPro" id="IPR003607">
    <property type="entry name" value="HD/PDEase_dom"/>
</dbReference>
<dbReference type="SUPFAM" id="SSF109604">
    <property type="entry name" value="HD-domain/PDEase-like"/>
    <property type="match status" value="1"/>
</dbReference>
<dbReference type="Gene3D" id="1.10.3210.50">
    <property type="match status" value="1"/>
</dbReference>
<dbReference type="InterPro" id="IPR006674">
    <property type="entry name" value="HD_domain"/>
</dbReference>
<dbReference type="GeneID" id="55968815"/>
<dbReference type="PANTHER" id="PTHR33594">
    <property type="entry name" value="SUPERFAMILY HYDROLASE, PUTATIVE (AFU_ORTHOLOGUE AFUA_1G03035)-RELATED"/>
    <property type="match status" value="1"/>
</dbReference>
<evidence type="ECO:0000313" key="3">
    <source>
        <dbReference type="Proteomes" id="UP000749293"/>
    </source>
</evidence>
<dbReference type="RefSeq" id="XP_035319750.1">
    <property type="nucleotide sequence ID" value="XM_035464564.1"/>
</dbReference>
<gene>
    <name evidence="2" type="ORF">GMORB2_2585</name>
</gene>
<reference evidence="2" key="1">
    <citation type="submission" date="2020-03" db="EMBL/GenBank/DDBJ databases">
        <title>Site-based positive gene gene selection in Geosmithia morbida across the United States reveals a broad range of putative effectors and factors for local host and environmental adapation.</title>
        <authorList>
            <person name="Onufrak A."/>
            <person name="Murdoch R.W."/>
            <person name="Gazis R."/>
            <person name="Huff M."/>
            <person name="Staton M."/>
            <person name="Klingeman W."/>
            <person name="Hadziabdic D."/>
        </authorList>
    </citation>
    <scope>NUCLEOTIDE SEQUENCE</scope>
    <source>
        <strain evidence="2">1262</strain>
    </source>
</reference>
<feature type="domain" description="HD/PDEase" evidence="1">
    <location>
        <begin position="28"/>
        <end position="153"/>
    </location>
</feature>
<dbReference type="OrthoDB" id="16547at2759"/>
<comment type="caution">
    <text evidence="2">The sequence shown here is derived from an EMBL/GenBank/DDBJ whole genome shotgun (WGS) entry which is preliminary data.</text>
</comment>
<sequence>MTTSADRVDQGLIAQVTDYVKEYMSHYDGSHDFNHILRVLRLSHQLHAASVDASSLSRDVVTLSALLHDVGDRKYLRPGEDADRLVHDVLVSLGAPEDLARRVQTICLGVSYSSEVRDPARVTALIAEHPELAVVQDADRLDAIGAVGVGRCFAFGGAKGRDLQSSMDHFEEKLVRIEGMMKTDAGRVMARERTRRIRLMQEWWREETDIHDTA</sequence>
<protein>
    <recommendedName>
        <fullName evidence="1">HD/PDEase domain-containing protein</fullName>
    </recommendedName>
</protein>
<dbReference type="Pfam" id="PF01966">
    <property type="entry name" value="HD"/>
    <property type="match status" value="1"/>
</dbReference>
<dbReference type="Proteomes" id="UP000749293">
    <property type="component" value="Unassembled WGS sequence"/>
</dbReference>
<dbReference type="EMBL" id="JAANYQ010000014">
    <property type="protein sequence ID" value="KAF4121098.1"/>
    <property type="molecule type" value="Genomic_DNA"/>
</dbReference>
<dbReference type="PANTHER" id="PTHR33594:SF1">
    <property type="entry name" value="HD_PDEASE DOMAIN-CONTAINING PROTEIN"/>
    <property type="match status" value="1"/>
</dbReference>
<name>A0A9P5CZ25_9HYPO</name>
<evidence type="ECO:0000259" key="1">
    <source>
        <dbReference type="SMART" id="SM00471"/>
    </source>
</evidence>
<keyword evidence="3" id="KW-1185">Reference proteome</keyword>
<organism evidence="2 3">
    <name type="scientific">Geosmithia morbida</name>
    <dbReference type="NCBI Taxonomy" id="1094350"/>
    <lineage>
        <taxon>Eukaryota</taxon>
        <taxon>Fungi</taxon>
        <taxon>Dikarya</taxon>
        <taxon>Ascomycota</taxon>
        <taxon>Pezizomycotina</taxon>
        <taxon>Sordariomycetes</taxon>
        <taxon>Hypocreomycetidae</taxon>
        <taxon>Hypocreales</taxon>
        <taxon>Bionectriaceae</taxon>
        <taxon>Geosmithia</taxon>
    </lineage>
</organism>
<evidence type="ECO:0000313" key="2">
    <source>
        <dbReference type="EMBL" id="KAF4121098.1"/>
    </source>
</evidence>
<accession>A0A9P5CZ25</accession>
<dbReference type="SMART" id="SM00471">
    <property type="entry name" value="HDc"/>
    <property type="match status" value="1"/>
</dbReference>
<dbReference type="AlphaFoldDB" id="A0A9P5CZ25"/>
<dbReference type="CDD" id="cd00077">
    <property type="entry name" value="HDc"/>
    <property type="match status" value="1"/>
</dbReference>
<proteinExistence type="predicted"/>